<keyword evidence="3 4" id="KW-0620">Polyamine biosynthesis</keyword>
<dbReference type="GO" id="GO:0004766">
    <property type="term" value="F:spermidine synthase activity"/>
    <property type="evidence" value="ECO:0007669"/>
    <property type="project" value="UniProtKB-UniRule"/>
</dbReference>
<dbReference type="AlphaFoldDB" id="A0A9E7NE00"/>
<dbReference type="InterPro" id="IPR029063">
    <property type="entry name" value="SAM-dependent_MTases_sf"/>
</dbReference>
<comment type="caution">
    <text evidence="4">Lacks conserved residue(s) required for the propagation of feature annotation.</text>
</comment>
<name>A0A9E7NE00_9EURY</name>
<feature type="transmembrane region" description="Helical" evidence="4">
    <location>
        <begin position="17"/>
        <end position="38"/>
    </location>
</feature>
<comment type="pathway">
    <text evidence="4">Amine and polyamine biosynthesis; spermidine biosynthesis; spermidine from putrescine: step 1/1.</text>
</comment>
<dbReference type="GO" id="GO:0005886">
    <property type="term" value="C:plasma membrane"/>
    <property type="evidence" value="ECO:0007669"/>
    <property type="project" value="UniProtKB-SubCell"/>
</dbReference>
<keyword evidence="2 4" id="KW-0808">Transferase</keyword>
<dbReference type="PROSITE" id="PS51006">
    <property type="entry name" value="PABS_2"/>
    <property type="match status" value="1"/>
</dbReference>
<comment type="similarity">
    <text evidence="1 4">Belongs to the spermidine/spermine synthase family.</text>
</comment>
<dbReference type="Gene3D" id="3.40.50.150">
    <property type="entry name" value="Vaccinia Virus protein VP39"/>
    <property type="match status" value="1"/>
</dbReference>
<dbReference type="GeneID" id="73289957"/>
<dbReference type="InterPro" id="IPR030374">
    <property type="entry name" value="PABS"/>
</dbReference>
<dbReference type="PANTHER" id="PTHR43317:SF1">
    <property type="entry name" value="THERMOSPERMINE SYNTHASE ACAULIS5"/>
    <property type="match status" value="1"/>
</dbReference>
<keyword evidence="9" id="KW-1185">Reference proteome</keyword>
<comment type="subcellular location">
    <subcellularLocation>
        <location evidence="4">Cell membrane</location>
        <topology evidence="4">Multi-pass membrane protein</topology>
    </subcellularLocation>
</comment>
<feature type="binding site" evidence="4">
    <location>
        <position position="241"/>
    </location>
    <ligand>
        <name>S-methyl-5'-thioadenosine</name>
        <dbReference type="ChEBI" id="CHEBI:17509"/>
    </ligand>
</feature>
<evidence type="ECO:0000313" key="9">
    <source>
        <dbReference type="Proteomes" id="UP001056855"/>
    </source>
</evidence>
<organism evidence="8 9">
    <name type="scientific">Natronosalvus rutilus</name>
    <dbReference type="NCBI Taxonomy" id="2953753"/>
    <lineage>
        <taxon>Archaea</taxon>
        <taxon>Methanobacteriati</taxon>
        <taxon>Methanobacteriota</taxon>
        <taxon>Stenosarchaea group</taxon>
        <taxon>Halobacteria</taxon>
        <taxon>Halobacteriales</taxon>
        <taxon>Natrialbaceae</taxon>
        <taxon>Natronosalvus</taxon>
    </lineage>
</organism>
<accession>A0A9E7NE00</accession>
<comment type="subunit">
    <text evidence="4">Homodimer or homotetramer.</text>
</comment>
<dbReference type="GO" id="GO:0008295">
    <property type="term" value="P:spermidine biosynthetic process"/>
    <property type="evidence" value="ECO:0007669"/>
    <property type="project" value="UniProtKB-UniRule"/>
</dbReference>
<dbReference type="HAMAP" id="MF_00198">
    <property type="entry name" value="Spermidine_synth"/>
    <property type="match status" value="1"/>
</dbReference>
<comment type="catalytic activity">
    <reaction evidence="4">
        <text>S-adenosyl 3-(methylsulfanyl)propylamine + putrescine = S-methyl-5'-thioadenosine + spermidine + H(+)</text>
        <dbReference type="Rhea" id="RHEA:12721"/>
        <dbReference type="ChEBI" id="CHEBI:15378"/>
        <dbReference type="ChEBI" id="CHEBI:17509"/>
        <dbReference type="ChEBI" id="CHEBI:57443"/>
        <dbReference type="ChEBI" id="CHEBI:57834"/>
        <dbReference type="ChEBI" id="CHEBI:326268"/>
        <dbReference type="EC" id="2.5.1.16"/>
    </reaction>
</comment>
<keyword evidence="4" id="KW-0812">Transmembrane</keyword>
<protein>
    <recommendedName>
        <fullName evidence="4">Polyamine aminopropyltransferase</fullName>
    </recommendedName>
    <alternativeName>
        <fullName evidence="4">Putrescine aminopropyltransferase</fullName>
        <shortName evidence="4">PAPT</shortName>
    </alternativeName>
    <alternativeName>
        <fullName evidence="4">Spermidine synthase</fullName>
        <shortName evidence="4">SPDS</shortName>
        <shortName evidence="4">SPDSY</shortName>
        <ecNumber evidence="4">2.5.1.16</ecNumber>
    </alternativeName>
</protein>
<dbReference type="Pfam" id="PF01564">
    <property type="entry name" value="Spermine_synth"/>
    <property type="match status" value="1"/>
</dbReference>
<evidence type="ECO:0000256" key="5">
    <source>
        <dbReference type="PROSITE-ProRule" id="PRU00354"/>
    </source>
</evidence>
<feature type="binding site" evidence="4">
    <location>
        <position position="322"/>
    </location>
    <ligand>
        <name>S-methyl-5'-thioadenosine</name>
        <dbReference type="ChEBI" id="CHEBI:17509"/>
    </ligand>
</feature>
<dbReference type="RefSeq" id="WP_254159927.1">
    <property type="nucleotide sequence ID" value="NZ_CP100355.1"/>
</dbReference>
<dbReference type="EC" id="2.5.1.16" evidence="4"/>
<dbReference type="Proteomes" id="UP001056855">
    <property type="component" value="Chromosome"/>
</dbReference>
<feature type="transmembrane region" description="Helical" evidence="4">
    <location>
        <begin position="80"/>
        <end position="106"/>
    </location>
</feature>
<evidence type="ECO:0000259" key="7">
    <source>
        <dbReference type="PROSITE" id="PS51006"/>
    </source>
</evidence>
<feature type="transmembrane region" description="Helical" evidence="4">
    <location>
        <begin position="112"/>
        <end position="132"/>
    </location>
</feature>
<keyword evidence="4" id="KW-1133">Transmembrane helix</keyword>
<keyword evidence="4" id="KW-0472">Membrane</keyword>
<sequence>MDVSRALESTKFSKPELAVFVSGVVSMGLEILALRIVAPQFGSHIYTVGGLLTVFLAGLSLGYWQGGRAAERASNSQMRWLLFATAIYIAIIIYTSDMLLYATAAIPLSPRYASLPSIIILFGPPTYLLGFISPYAAELSAKEGIGEASGHVYALGTIGSIVGSGVTTYMLIPSLSITQISLFFGFVLVGTAVVVSLPRPSRRTLAIVTVVSLLLVGAATSSSIGLDPRGDVVYQTQTPHQQLEVVDNGDVRTLYLDDTRHSARDLNDPDRHVFEYTRYFHLTMLMAESPESVDRVLFIGGGGYTGPQDFERQYDVKIDVVEIDEEVTTTAETYFGLEQSEDLQAHTVDGRSFLQNSDETYDVIVLDAFKRDQVPFELTTVEFMQVVDDHLSEDGVLISNVISAPSGPASQFYRAEYATMDEVFPQVYSFRTSDTGAVQNIQVVATKNATRYSEADLQARNRNTGLPIDLSGEIENYMAEPNTNDVPVLTDDRAAVNELLDPMLGQQYVIEETADDGASGARSGSGPESSNGTDETNDTDGTTSSEGDTGGNTSSLTPLARAS</sequence>
<dbReference type="NCBIfam" id="NF037959">
    <property type="entry name" value="MFS_SpdSyn"/>
    <property type="match status" value="1"/>
</dbReference>
<evidence type="ECO:0000256" key="1">
    <source>
        <dbReference type="ARBA" id="ARBA00007867"/>
    </source>
</evidence>
<feature type="active site" description="Proton acceptor" evidence="4 5">
    <location>
        <position position="367"/>
    </location>
</feature>
<dbReference type="InterPro" id="IPR001045">
    <property type="entry name" value="Spermi_synthase"/>
</dbReference>
<feature type="binding site" evidence="4">
    <location>
        <position position="375"/>
    </location>
    <ligand>
        <name>S-methyl-5'-thioadenosine</name>
        <dbReference type="ChEBI" id="CHEBI:17509"/>
    </ligand>
</feature>
<feature type="transmembrane region" description="Helical" evidence="4">
    <location>
        <begin position="44"/>
        <end position="64"/>
    </location>
</feature>
<feature type="binding site" evidence="4">
    <location>
        <begin position="349"/>
        <end position="350"/>
    </location>
    <ligand>
        <name>S-methyl-5'-thioadenosine</name>
        <dbReference type="ChEBI" id="CHEBI:17509"/>
    </ligand>
</feature>
<feature type="region of interest" description="Disordered" evidence="6">
    <location>
        <begin position="515"/>
        <end position="563"/>
    </location>
</feature>
<evidence type="ECO:0000256" key="2">
    <source>
        <dbReference type="ARBA" id="ARBA00022679"/>
    </source>
</evidence>
<feature type="transmembrane region" description="Helical" evidence="4">
    <location>
        <begin position="178"/>
        <end position="197"/>
    </location>
</feature>
<feature type="transmembrane region" description="Helical" evidence="4">
    <location>
        <begin position="152"/>
        <end position="172"/>
    </location>
</feature>
<proteinExistence type="inferred from homology"/>
<evidence type="ECO:0000256" key="4">
    <source>
        <dbReference type="HAMAP-Rule" id="MF_00198"/>
    </source>
</evidence>
<keyword evidence="4" id="KW-1003">Cell membrane</keyword>
<dbReference type="CDD" id="cd02440">
    <property type="entry name" value="AdoMet_MTases"/>
    <property type="match status" value="1"/>
</dbReference>
<gene>
    <name evidence="4" type="primary">speE</name>
    <name evidence="8" type="ORF">NGM29_07885</name>
</gene>
<evidence type="ECO:0000256" key="6">
    <source>
        <dbReference type="SAM" id="MobiDB-lite"/>
    </source>
</evidence>
<dbReference type="EMBL" id="CP100355">
    <property type="protein sequence ID" value="UTF55158.1"/>
    <property type="molecule type" value="Genomic_DNA"/>
</dbReference>
<feature type="compositionally biased region" description="Low complexity" evidence="6">
    <location>
        <begin position="516"/>
        <end position="555"/>
    </location>
</feature>
<comment type="function">
    <text evidence="4">Catalyzes the irreversible transfer of a propylamine group from the amino donor S-adenosylmethioninamine (decarboxy-AdoMet) to putrescine (1,4-diaminobutane) to yield spermidine.</text>
</comment>
<reference evidence="8" key="1">
    <citation type="submission" date="2022-06" db="EMBL/GenBank/DDBJ databases">
        <title>Diverse halophilic archaea isolated from saline environments.</title>
        <authorList>
            <person name="Cui H.-L."/>
        </authorList>
    </citation>
    <scope>NUCLEOTIDE SEQUENCE</scope>
    <source>
        <strain evidence="8">WLHS1</strain>
    </source>
</reference>
<dbReference type="KEGG" id="sawl:NGM29_07885"/>
<keyword evidence="4" id="KW-0745">Spermidine biosynthesis</keyword>
<dbReference type="SUPFAM" id="SSF53335">
    <property type="entry name" value="S-adenosyl-L-methionine-dependent methyltransferases"/>
    <property type="match status" value="1"/>
</dbReference>
<feature type="transmembrane region" description="Helical" evidence="4">
    <location>
        <begin position="204"/>
        <end position="226"/>
    </location>
</feature>
<feature type="domain" description="PABS" evidence="7">
    <location>
        <begin position="212"/>
        <end position="454"/>
    </location>
</feature>
<evidence type="ECO:0000313" key="8">
    <source>
        <dbReference type="EMBL" id="UTF55158.1"/>
    </source>
</evidence>
<dbReference type="PANTHER" id="PTHR43317">
    <property type="entry name" value="THERMOSPERMINE SYNTHASE ACAULIS5"/>
    <property type="match status" value="1"/>
</dbReference>
<evidence type="ECO:0000256" key="3">
    <source>
        <dbReference type="ARBA" id="ARBA00023115"/>
    </source>
</evidence>
<dbReference type="GO" id="GO:0010487">
    <property type="term" value="F:thermospermine synthase activity"/>
    <property type="evidence" value="ECO:0007669"/>
    <property type="project" value="TreeGrafter"/>
</dbReference>